<feature type="domain" description="Antirepressor protein C-terminal" evidence="1">
    <location>
        <begin position="6"/>
        <end position="76"/>
    </location>
</feature>
<dbReference type="Pfam" id="PF03374">
    <property type="entry name" value="ANT"/>
    <property type="match status" value="1"/>
</dbReference>
<dbReference type="InterPro" id="IPR005039">
    <property type="entry name" value="Ant_C"/>
</dbReference>
<protein>
    <recommendedName>
        <fullName evidence="1">Antirepressor protein C-terminal domain-containing protein</fullName>
    </recommendedName>
</protein>
<dbReference type="OrthoDB" id="9812611at2"/>
<organism evidence="2 3">
    <name type="scientific">Paenibacillus glacialis</name>
    <dbReference type="NCBI Taxonomy" id="494026"/>
    <lineage>
        <taxon>Bacteria</taxon>
        <taxon>Bacillati</taxon>
        <taxon>Bacillota</taxon>
        <taxon>Bacilli</taxon>
        <taxon>Bacillales</taxon>
        <taxon>Paenibacillaceae</taxon>
        <taxon>Paenibacillus</taxon>
    </lineage>
</organism>
<reference evidence="2 3" key="1">
    <citation type="submission" date="2016-03" db="EMBL/GenBank/DDBJ databases">
        <title>Draft genome sequence of Paenibacillus glacialis DSM 22343.</title>
        <authorList>
            <person name="Shin S.-K."/>
            <person name="Yi H."/>
        </authorList>
    </citation>
    <scope>NUCLEOTIDE SEQUENCE [LARGE SCALE GENOMIC DNA]</scope>
    <source>
        <strain evidence="2 3">DSM 22343</strain>
    </source>
</reference>
<evidence type="ECO:0000313" key="2">
    <source>
        <dbReference type="EMBL" id="OAB41428.1"/>
    </source>
</evidence>
<proteinExistence type="predicted"/>
<dbReference type="RefSeq" id="WP_068534810.1">
    <property type="nucleotide sequence ID" value="NZ_LVJH01000029.1"/>
</dbReference>
<dbReference type="EMBL" id="LVJH01000029">
    <property type="protein sequence ID" value="OAB41428.1"/>
    <property type="molecule type" value="Genomic_DNA"/>
</dbReference>
<sequence>MTRKQVSGPQLNKILHQDKIQYKQNDQWLLYSKYQDRGLTQSYTFDFEHRDGRLEAKMNTRWTQAGRLFIHELLNKREIKPNIEKHYVDVR</sequence>
<dbReference type="GO" id="GO:0003677">
    <property type="term" value="F:DNA binding"/>
    <property type="evidence" value="ECO:0007669"/>
    <property type="project" value="InterPro"/>
</dbReference>
<keyword evidence="3" id="KW-1185">Reference proteome</keyword>
<evidence type="ECO:0000259" key="1">
    <source>
        <dbReference type="Pfam" id="PF03374"/>
    </source>
</evidence>
<accession>A0A162K6H8</accession>
<evidence type="ECO:0000313" key="3">
    <source>
        <dbReference type="Proteomes" id="UP000076967"/>
    </source>
</evidence>
<comment type="caution">
    <text evidence="2">The sequence shown here is derived from an EMBL/GenBank/DDBJ whole genome shotgun (WGS) entry which is preliminary data.</text>
</comment>
<gene>
    <name evidence="2" type="ORF">PGLA_16640</name>
</gene>
<dbReference type="Proteomes" id="UP000076967">
    <property type="component" value="Unassembled WGS sequence"/>
</dbReference>
<dbReference type="AlphaFoldDB" id="A0A162K6H8"/>
<name>A0A162K6H8_9BACL</name>